<dbReference type="AlphaFoldDB" id="A0A975WCI9"/>
<feature type="transmembrane region" description="Helical" evidence="1">
    <location>
        <begin position="106"/>
        <end position="132"/>
    </location>
</feature>
<accession>A0A975WCI9</accession>
<evidence type="ECO:0008006" key="4">
    <source>
        <dbReference type="Google" id="ProtNLM"/>
    </source>
</evidence>
<dbReference type="Proteomes" id="UP000182932">
    <property type="component" value="Unassembled WGS sequence"/>
</dbReference>
<keyword evidence="1" id="KW-0812">Transmembrane</keyword>
<keyword evidence="1" id="KW-0472">Membrane</keyword>
<feature type="transmembrane region" description="Helical" evidence="1">
    <location>
        <begin position="15"/>
        <end position="39"/>
    </location>
</feature>
<evidence type="ECO:0000313" key="3">
    <source>
        <dbReference type="Proteomes" id="UP000182932"/>
    </source>
</evidence>
<dbReference type="RefSeq" id="WP_048534628.1">
    <property type="nucleotide sequence ID" value="NZ_CATLQZ010000016.1"/>
</dbReference>
<proteinExistence type="predicted"/>
<evidence type="ECO:0000313" key="2">
    <source>
        <dbReference type="EMBL" id="SEJ90987.1"/>
    </source>
</evidence>
<keyword evidence="1" id="KW-1133">Transmembrane helix</keyword>
<protein>
    <recommendedName>
        <fullName evidence="4">Sodium:proline symporter</fullName>
    </recommendedName>
</protein>
<feature type="transmembrane region" description="Helical" evidence="1">
    <location>
        <begin position="138"/>
        <end position="158"/>
    </location>
</feature>
<name>A0A975WCI9_9RHOB</name>
<organism evidence="2 3">
    <name type="scientific">Marinovum algicola</name>
    <dbReference type="NCBI Taxonomy" id="42444"/>
    <lineage>
        <taxon>Bacteria</taxon>
        <taxon>Pseudomonadati</taxon>
        <taxon>Pseudomonadota</taxon>
        <taxon>Alphaproteobacteria</taxon>
        <taxon>Rhodobacterales</taxon>
        <taxon>Roseobacteraceae</taxon>
        <taxon>Marinovum</taxon>
    </lineage>
</organism>
<evidence type="ECO:0000256" key="1">
    <source>
        <dbReference type="SAM" id="Phobius"/>
    </source>
</evidence>
<feature type="transmembrane region" description="Helical" evidence="1">
    <location>
        <begin position="71"/>
        <end position="94"/>
    </location>
</feature>
<keyword evidence="3" id="KW-1185">Reference proteome</keyword>
<dbReference type="GeneID" id="80819649"/>
<gene>
    <name evidence="2" type="ORF">SAMN04487940_113117</name>
</gene>
<dbReference type="EMBL" id="FNYY01000013">
    <property type="protein sequence ID" value="SEJ90987.1"/>
    <property type="molecule type" value="Genomic_DNA"/>
</dbReference>
<sequence length="159" mass="16769">MAEETEAQTGVNWKAVILAGLIAGLVFIVMEMVLVAVVGGGSPLGPPTMIGAIVLGPEVLPEQGTPPPFDMGVFLTGQIVHFVLSVVLAVIFVLIARRMALGTGALVGLGVVFGLLVYFVNFYGMTAVFPWFAMARNFITIASHLVFGAVLAWAYAAFR</sequence>
<reference evidence="2 3" key="1">
    <citation type="submission" date="2016-10" db="EMBL/GenBank/DDBJ databases">
        <authorList>
            <person name="Varghese N."/>
            <person name="Submissions S."/>
        </authorList>
    </citation>
    <scope>NUCLEOTIDE SEQUENCE [LARGE SCALE GENOMIC DNA]</scope>
    <source>
        <strain evidence="2 3">FF3</strain>
    </source>
</reference>
<comment type="caution">
    <text evidence="2">The sequence shown here is derived from an EMBL/GenBank/DDBJ whole genome shotgun (WGS) entry which is preliminary data.</text>
</comment>